<reference evidence="2 3" key="1">
    <citation type="journal article" date="2012" name="J. Bacteriol.">
        <title>Draft Genome Sequence of Mesorhizobium alhagi CCNWXJ12-2T, a Novel Salt-Resistant Species Isolated from the Desert of Northwestern China.</title>
        <authorList>
            <person name="Zhou M."/>
            <person name="Chen W."/>
            <person name="Chen H."/>
            <person name="Wei G."/>
        </authorList>
    </citation>
    <scope>NUCLEOTIDE SEQUENCE [LARGE SCALE GENOMIC DNA]</scope>
    <source>
        <strain evidence="2 3">CCNWXJ12-2</strain>
    </source>
</reference>
<accession>H0HIX1</accession>
<gene>
    <name evidence="2" type="ORF">MAXJ12_00377</name>
</gene>
<dbReference type="Pfam" id="PF10003">
    <property type="entry name" value="DUF2244"/>
    <property type="match status" value="1"/>
</dbReference>
<evidence type="ECO:0000313" key="2">
    <source>
        <dbReference type="EMBL" id="EHK59321.1"/>
    </source>
</evidence>
<keyword evidence="3" id="KW-1185">Reference proteome</keyword>
<sequence length="190" mass="20559">MRGLALAAAAGSLLALGFFMRPLYSVGMSETNAASPDEPFFKALLTPHRSLGRTGFMVLMGALIFGWLATGAVFLSQGAWPVFGFFGLDVLLIYVAFRLNYRAARAREEVSLSRTSLNIRKTAPSGRAEAHHFNPFWANFSVARHDEIGITKMTVEGQGRAVPIGGFLNPDDRESFAAAFSRALARAKSG</sequence>
<dbReference type="InterPro" id="IPR016990">
    <property type="entry name" value="UCP032162_TM"/>
</dbReference>
<keyword evidence="1" id="KW-0812">Transmembrane</keyword>
<organism evidence="2 3">
    <name type="scientific">Mesorhizobium alhagi CCNWXJ12-2</name>
    <dbReference type="NCBI Taxonomy" id="1107882"/>
    <lineage>
        <taxon>Bacteria</taxon>
        <taxon>Pseudomonadati</taxon>
        <taxon>Pseudomonadota</taxon>
        <taxon>Alphaproteobacteria</taxon>
        <taxon>Hyphomicrobiales</taxon>
        <taxon>Phyllobacteriaceae</taxon>
        <taxon>Allomesorhizobium</taxon>
    </lineage>
</organism>
<dbReference type="AlphaFoldDB" id="H0HIX1"/>
<proteinExistence type="predicted"/>
<dbReference type="EMBL" id="AHAM01000005">
    <property type="protein sequence ID" value="EHK59321.1"/>
    <property type="molecule type" value="Genomic_DNA"/>
</dbReference>
<protein>
    <recommendedName>
        <fullName evidence="4">DUF2244 domain-containing protein</fullName>
    </recommendedName>
</protein>
<feature type="transmembrane region" description="Helical" evidence="1">
    <location>
        <begin position="82"/>
        <end position="101"/>
    </location>
</feature>
<evidence type="ECO:0008006" key="4">
    <source>
        <dbReference type="Google" id="ProtNLM"/>
    </source>
</evidence>
<dbReference type="PIRSF" id="PIRSF032162">
    <property type="entry name" value="UCP032162_imp"/>
    <property type="match status" value="1"/>
</dbReference>
<dbReference type="Proteomes" id="UP000003250">
    <property type="component" value="Unassembled WGS sequence"/>
</dbReference>
<keyword evidence="1" id="KW-0472">Membrane</keyword>
<evidence type="ECO:0000256" key="1">
    <source>
        <dbReference type="SAM" id="Phobius"/>
    </source>
</evidence>
<name>H0HIX1_9HYPH</name>
<dbReference type="InterPro" id="IPR019253">
    <property type="entry name" value="DUF2244_TM"/>
</dbReference>
<keyword evidence="1" id="KW-1133">Transmembrane helix</keyword>
<dbReference type="PATRIC" id="fig|1107882.3.peg.72"/>
<feature type="transmembrane region" description="Helical" evidence="1">
    <location>
        <begin position="57"/>
        <end position="75"/>
    </location>
</feature>
<evidence type="ECO:0000313" key="3">
    <source>
        <dbReference type="Proteomes" id="UP000003250"/>
    </source>
</evidence>